<evidence type="ECO:0000259" key="3">
    <source>
        <dbReference type="Pfam" id="PF12936"/>
    </source>
</evidence>
<feature type="compositionally biased region" description="Acidic residues" evidence="2">
    <location>
        <begin position="47"/>
        <end position="67"/>
    </location>
</feature>
<sequence length="605" mass="71512">MARKKSAAKKAREAEEKLVAQKLAISSEDTQPEKEVDIRTIEQQENEKEEEDEEEESSSEEEDDFGELITDDVENGFSKVLEAIKNNDKTLLDPNVRFFNDEVNVKTFKDSKQKPIYLKDYHRMNLLSGNSLEDEMDSNDLEKPKTYDQEKEEERNEILSEIKNAFNDIEEDINEDENKDNDNGDNDDGFLKKKSKSSESISTRSLPDPTKDEEKFLLEFANQQAWIPHKGDKTINLDRRGEEDDEDFDDAAEKFEHAYNFRYEDPNASEIISYARNQATVRRNELTGRRKKREEEKAVLIKEKEKKQKLITKKTTEKINKLTDILEQVKKEYGADINEDIVKKLSDSLLDKDFDDSKWDELLAEVFNDEFYNDDSIKPTWDKDDEIMKDFKSTSNHDDEEEEEEEEEKDYNDNNDYDVNQQDKEEKFEDEPPKKKSKKEELKQKKSVKKEKKSIKELAEKAIESNKLKIIDSIEEEQDHHNQKDHKQEQNRGRSKEKKETFKYREVSPESFGLTTREILIADDAELNEFIGLKKFAPYRPKEQRVKDRRKYAKKKQLKDWRKKVFKNENGPEFEKENEIIIPVNRVSTIDPSLTKTRKRKLNKE</sequence>
<dbReference type="Proteomes" id="UP000769528">
    <property type="component" value="Unassembled WGS sequence"/>
</dbReference>
<dbReference type="GO" id="GO:0030686">
    <property type="term" value="C:90S preribosome"/>
    <property type="evidence" value="ECO:0007669"/>
    <property type="project" value="TreeGrafter"/>
</dbReference>
<dbReference type="PANTHER" id="PTHR14490:SF5">
    <property type="entry name" value="PROTEIN KRI1 HOMOLOG"/>
    <property type="match status" value="1"/>
</dbReference>
<evidence type="ECO:0000313" key="5">
    <source>
        <dbReference type="Proteomes" id="UP000769528"/>
    </source>
</evidence>
<comment type="caution">
    <text evidence="4">The sequence shown here is derived from an EMBL/GenBank/DDBJ whole genome shotgun (WGS) entry which is preliminary data.</text>
</comment>
<keyword evidence="5" id="KW-1185">Reference proteome</keyword>
<dbReference type="GO" id="GO:0000447">
    <property type="term" value="P:endonucleolytic cleavage in ITS1 to separate SSU-rRNA from 5.8S rRNA and LSU-rRNA from tricistronic rRNA transcript (SSU-rRNA, 5.8S rRNA, LSU-rRNA)"/>
    <property type="evidence" value="ECO:0007669"/>
    <property type="project" value="TreeGrafter"/>
</dbReference>
<feature type="compositionally biased region" description="Basic and acidic residues" evidence="2">
    <location>
        <begin position="31"/>
        <end position="46"/>
    </location>
</feature>
<comment type="similarity">
    <text evidence="1">Belongs to the KRI1 family.</text>
</comment>
<feature type="region of interest" description="Disordered" evidence="2">
    <location>
        <begin position="373"/>
        <end position="455"/>
    </location>
</feature>
<feature type="region of interest" description="Disordered" evidence="2">
    <location>
        <begin position="472"/>
        <end position="507"/>
    </location>
</feature>
<feature type="compositionally biased region" description="Acidic residues" evidence="2">
    <location>
        <begin position="398"/>
        <end position="416"/>
    </location>
</feature>
<evidence type="ECO:0000256" key="1">
    <source>
        <dbReference type="ARBA" id="ARBA00007473"/>
    </source>
</evidence>
<dbReference type="AlphaFoldDB" id="A0A9P8TII4"/>
<protein>
    <recommendedName>
        <fullName evidence="3">Kri1-like C-terminal domain-containing protein</fullName>
    </recommendedName>
</protein>
<evidence type="ECO:0000313" key="4">
    <source>
        <dbReference type="EMBL" id="KAH3679895.1"/>
    </source>
</evidence>
<feature type="region of interest" description="Disordered" evidence="2">
    <location>
        <begin position="22"/>
        <end position="67"/>
    </location>
</feature>
<name>A0A9P8TII4_9ASCO</name>
<feature type="domain" description="Kri1-like C-terminal" evidence="3">
    <location>
        <begin position="479"/>
        <end position="565"/>
    </location>
</feature>
<dbReference type="OrthoDB" id="10252032at2759"/>
<feature type="compositionally biased region" description="Basic and acidic residues" evidence="2">
    <location>
        <begin position="140"/>
        <end position="160"/>
    </location>
</feature>
<organism evidence="4 5">
    <name type="scientific">Wickerhamomyces mucosus</name>
    <dbReference type="NCBI Taxonomy" id="1378264"/>
    <lineage>
        <taxon>Eukaryota</taxon>
        <taxon>Fungi</taxon>
        <taxon>Dikarya</taxon>
        <taxon>Ascomycota</taxon>
        <taxon>Saccharomycotina</taxon>
        <taxon>Saccharomycetes</taxon>
        <taxon>Phaffomycetales</taxon>
        <taxon>Wickerhamomycetaceae</taxon>
        <taxon>Wickerhamomyces</taxon>
    </lineage>
</organism>
<dbReference type="InterPro" id="IPR018034">
    <property type="entry name" value="Kri1"/>
</dbReference>
<proteinExistence type="inferred from homology"/>
<feature type="compositionally biased region" description="Basic and acidic residues" evidence="2">
    <location>
        <begin position="375"/>
        <end position="397"/>
    </location>
</feature>
<dbReference type="PANTHER" id="PTHR14490">
    <property type="entry name" value="ZINC FINGER, ZZ TYPE"/>
    <property type="match status" value="1"/>
</dbReference>
<dbReference type="Pfam" id="PF05178">
    <property type="entry name" value="Kri1"/>
    <property type="match status" value="1"/>
</dbReference>
<reference evidence="4" key="2">
    <citation type="submission" date="2021-01" db="EMBL/GenBank/DDBJ databases">
        <authorList>
            <person name="Schikora-Tamarit M.A."/>
        </authorList>
    </citation>
    <scope>NUCLEOTIDE SEQUENCE</scope>
    <source>
        <strain evidence="4">CBS6341</strain>
    </source>
</reference>
<dbReference type="EMBL" id="JAEUBF010000206">
    <property type="protein sequence ID" value="KAH3679895.1"/>
    <property type="molecule type" value="Genomic_DNA"/>
</dbReference>
<evidence type="ECO:0000256" key="2">
    <source>
        <dbReference type="SAM" id="MobiDB-lite"/>
    </source>
</evidence>
<dbReference type="InterPro" id="IPR024626">
    <property type="entry name" value="Kri1-like_C"/>
</dbReference>
<dbReference type="GO" id="GO:0005730">
    <property type="term" value="C:nucleolus"/>
    <property type="evidence" value="ECO:0007669"/>
    <property type="project" value="TreeGrafter"/>
</dbReference>
<gene>
    <name evidence="4" type="ORF">WICMUC_000638</name>
</gene>
<feature type="compositionally biased region" description="Acidic residues" evidence="2">
    <location>
        <begin position="168"/>
        <end position="188"/>
    </location>
</feature>
<dbReference type="Pfam" id="PF12936">
    <property type="entry name" value="Kri1_C"/>
    <property type="match status" value="1"/>
</dbReference>
<feature type="region of interest" description="Disordered" evidence="2">
    <location>
        <begin position="129"/>
        <end position="215"/>
    </location>
</feature>
<feature type="compositionally biased region" description="Basic and acidic residues" evidence="2">
    <location>
        <begin position="421"/>
        <end position="444"/>
    </location>
</feature>
<accession>A0A9P8TII4</accession>
<reference evidence="4" key="1">
    <citation type="journal article" date="2021" name="Open Biol.">
        <title>Shared evolutionary footprints suggest mitochondrial oxidative damage underlies multiple complex I losses in fungi.</title>
        <authorList>
            <person name="Schikora-Tamarit M.A."/>
            <person name="Marcet-Houben M."/>
            <person name="Nosek J."/>
            <person name="Gabaldon T."/>
        </authorList>
    </citation>
    <scope>NUCLEOTIDE SEQUENCE</scope>
    <source>
        <strain evidence="4">CBS6341</strain>
    </source>
</reference>